<organism evidence="2 3">
    <name type="scientific">Byssothecium circinans</name>
    <dbReference type="NCBI Taxonomy" id="147558"/>
    <lineage>
        <taxon>Eukaryota</taxon>
        <taxon>Fungi</taxon>
        <taxon>Dikarya</taxon>
        <taxon>Ascomycota</taxon>
        <taxon>Pezizomycotina</taxon>
        <taxon>Dothideomycetes</taxon>
        <taxon>Pleosporomycetidae</taxon>
        <taxon>Pleosporales</taxon>
        <taxon>Massarineae</taxon>
        <taxon>Massarinaceae</taxon>
        <taxon>Byssothecium</taxon>
    </lineage>
</organism>
<keyword evidence="1" id="KW-0472">Membrane</keyword>
<name>A0A6A5UHB8_9PLEO</name>
<feature type="transmembrane region" description="Helical" evidence="1">
    <location>
        <begin position="36"/>
        <end position="57"/>
    </location>
</feature>
<reference evidence="2" key="1">
    <citation type="journal article" date="2020" name="Stud. Mycol.">
        <title>101 Dothideomycetes genomes: a test case for predicting lifestyles and emergence of pathogens.</title>
        <authorList>
            <person name="Haridas S."/>
            <person name="Albert R."/>
            <person name="Binder M."/>
            <person name="Bloem J."/>
            <person name="Labutti K."/>
            <person name="Salamov A."/>
            <person name="Andreopoulos B."/>
            <person name="Baker S."/>
            <person name="Barry K."/>
            <person name="Bills G."/>
            <person name="Bluhm B."/>
            <person name="Cannon C."/>
            <person name="Castanera R."/>
            <person name="Culley D."/>
            <person name="Daum C."/>
            <person name="Ezra D."/>
            <person name="Gonzalez J."/>
            <person name="Henrissat B."/>
            <person name="Kuo A."/>
            <person name="Liang C."/>
            <person name="Lipzen A."/>
            <person name="Lutzoni F."/>
            <person name="Magnuson J."/>
            <person name="Mondo S."/>
            <person name="Nolan M."/>
            <person name="Ohm R."/>
            <person name="Pangilinan J."/>
            <person name="Park H.-J."/>
            <person name="Ramirez L."/>
            <person name="Alfaro M."/>
            <person name="Sun H."/>
            <person name="Tritt A."/>
            <person name="Yoshinaga Y."/>
            <person name="Zwiers L.-H."/>
            <person name="Turgeon B."/>
            <person name="Goodwin S."/>
            <person name="Spatafora J."/>
            <person name="Crous P."/>
            <person name="Grigoriev I."/>
        </authorList>
    </citation>
    <scope>NUCLEOTIDE SEQUENCE</scope>
    <source>
        <strain evidence="2">CBS 675.92</strain>
    </source>
</reference>
<dbReference type="AlphaFoldDB" id="A0A6A5UHB8"/>
<keyword evidence="1" id="KW-0812">Transmembrane</keyword>
<evidence type="ECO:0000313" key="3">
    <source>
        <dbReference type="Proteomes" id="UP000800035"/>
    </source>
</evidence>
<evidence type="ECO:0000256" key="1">
    <source>
        <dbReference type="SAM" id="Phobius"/>
    </source>
</evidence>
<accession>A0A6A5UHB8</accession>
<feature type="transmembrane region" description="Helical" evidence="1">
    <location>
        <begin position="69"/>
        <end position="88"/>
    </location>
</feature>
<sequence>MSRWTWYPASWGRDPPHVLVSTTSRPPEMDSSPRDLLLYGSYFVGLCSIAFVGGFSRFQAGESTRAQRVWTMSWLAFGIFFAPLPSALSTMLQRPFMNVVLTLQLGLAVLTYAVPALGGFVTVSQMIWSYGDCEKLF</sequence>
<proteinExistence type="predicted"/>
<dbReference type="OrthoDB" id="5406607at2759"/>
<feature type="transmembrane region" description="Helical" evidence="1">
    <location>
        <begin position="100"/>
        <end position="121"/>
    </location>
</feature>
<protein>
    <submittedName>
        <fullName evidence="2">Uncharacterized protein</fullName>
    </submittedName>
</protein>
<evidence type="ECO:0000313" key="2">
    <source>
        <dbReference type="EMBL" id="KAF1960497.1"/>
    </source>
</evidence>
<gene>
    <name evidence="2" type="ORF">CC80DRAFT_257796</name>
</gene>
<dbReference type="Proteomes" id="UP000800035">
    <property type="component" value="Unassembled WGS sequence"/>
</dbReference>
<dbReference type="EMBL" id="ML976982">
    <property type="protein sequence ID" value="KAF1960497.1"/>
    <property type="molecule type" value="Genomic_DNA"/>
</dbReference>
<keyword evidence="3" id="KW-1185">Reference proteome</keyword>
<keyword evidence="1" id="KW-1133">Transmembrane helix</keyword>